<dbReference type="AlphaFoldDB" id="A0A6J8B8D7"/>
<accession>A0A6J8B8D7</accession>
<dbReference type="InterPro" id="IPR042350">
    <property type="entry name" value="ATRAID"/>
</dbReference>
<dbReference type="PANTHER" id="PTHR15926:SF1">
    <property type="entry name" value="ALL-TRANS RETINOIC ACID-INDUCED DIFFERENTIATION FACTOR"/>
    <property type="match status" value="1"/>
</dbReference>
<organism evidence="5 6">
    <name type="scientific">Mytilus coruscus</name>
    <name type="common">Sea mussel</name>
    <dbReference type="NCBI Taxonomy" id="42192"/>
    <lineage>
        <taxon>Eukaryota</taxon>
        <taxon>Metazoa</taxon>
        <taxon>Spiralia</taxon>
        <taxon>Lophotrochozoa</taxon>
        <taxon>Mollusca</taxon>
        <taxon>Bivalvia</taxon>
        <taxon>Autobranchia</taxon>
        <taxon>Pteriomorphia</taxon>
        <taxon>Mytilida</taxon>
        <taxon>Mytiloidea</taxon>
        <taxon>Mytilidae</taxon>
        <taxon>Mytilinae</taxon>
        <taxon>Mytilus</taxon>
    </lineage>
</organism>
<dbReference type="SUPFAM" id="SSF52058">
    <property type="entry name" value="L domain-like"/>
    <property type="match status" value="1"/>
</dbReference>
<evidence type="ECO:0000256" key="3">
    <source>
        <dbReference type="SAM" id="SignalP"/>
    </source>
</evidence>
<keyword evidence="6" id="KW-1185">Reference proteome</keyword>
<dbReference type="InterPro" id="IPR001611">
    <property type="entry name" value="Leu-rich_rpt"/>
</dbReference>
<dbReference type="PANTHER" id="PTHR15926">
    <property type="entry name" value="ALL-TRANS RETINOIC ACID-INDUCED DIFFERENTIATION FACTOR"/>
    <property type="match status" value="1"/>
</dbReference>
<evidence type="ECO:0000256" key="1">
    <source>
        <dbReference type="PROSITE-ProRule" id="PRU00076"/>
    </source>
</evidence>
<reference evidence="5 6" key="1">
    <citation type="submission" date="2020-06" db="EMBL/GenBank/DDBJ databases">
        <authorList>
            <person name="Li R."/>
            <person name="Bekaert M."/>
        </authorList>
    </citation>
    <scope>NUCLEOTIDE SEQUENCE [LARGE SCALE GENOMIC DNA]</scope>
    <source>
        <strain evidence="6">wild</strain>
    </source>
</reference>
<keyword evidence="1" id="KW-0245">EGF-like domain</keyword>
<dbReference type="PROSITE" id="PS01186">
    <property type="entry name" value="EGF_2"/>
    <property type="match status" value="1"/>
</dbReference>
<protein>
    <recommendedName>
        <fullName evidence="4">EGF-like domain-containing protein</fullName>
    </recommendedName>
</protein>
<proteinExistence type="predicted"/>
<keyword evidence="1" id="KW-1015">Disulfide bond</keyword>
<dbReference type="Gene3D" id="3.80.10.10">
    <property type="entry name" value="Ribonuclease Inhibitor"/>
    <property type="match status" value="1"/>
</dbReference>
<dbReference type="InterPro" id="IPR032675">
    <property type="entry name" value="LRR_dom_sf"/>
</dbReference>
<feature type="signal peptide" evidence="3">
    <location>
        <begin position="1"/>
        <end position="16"/>
    </location>
</feature>
<dbReference type="OrthoDB" id="9989713at2759"/>
<feature type="coiled-coil region" evidence="2">
    <location>
        <begin position="331"/>
        <end position="436"/>
    </location>
</feature>
<feature type="domain" description="EGF-like" evidence="4">
    <location>
        <begin position="136"/>
        <end position="176"/>
    </location>
</feature>
<keyword evidence="3" id="KW-0732">Signal</keyword>
<feature type="disulfide bond" evidence="1">
    <location>
        <begin position="147"/>
        <end position="164"/>
    </location>
</feature>
<evidence type="ECO:0000313" key="5">
    <source>
        <dbReference type="EMBL" id="CAC5379590.1"/>
    </source>
</evidence>
<dbReference type="Proteomes" id="UP000507470">
    <property type="component" value="Unassembled WGS sequence"/>
</dbReference>
<evidence type="ECO:0000256" key="2">
    <source>
        <dbReference type="SAM" id="Coils"/>
    </source>
</evidence>
<dbReference type="PROSITE" id="PS00022">
    <property type="entry name" value="EGF_1"/>
    <property type="match status" value="1"/>
</dbReference>
<evidence type="ECO:0000313" key="6">
    <source>
        <dbReference type="Proteomes" id="UP000507470"/>
    </source>
</evidence>
<keyword evidence="2" id="KW-0175">Coiled coil</keyword>
<dbReference type="Pfam" id="PF13855">
    <property type="entry name" value="LRR_8"/>
    <property type="match status" value="1"/>
</dbReference>
<feature type="disulfide bond" evidence="1">
    <location>
        <begin position="166"/>
        <end position="175"/>
    </location>
</feature>
<sequence length="548" mass="62004">MLLLIIICMILPLFESEKVELCQKNCFYPLSLNCSILSAEVLGRCCINKGNTESSVVGLDLSSCHITSIEDLFYNFNNLKILYLQNNSIQVPTIEAFHGLTQLQTLKLPPKINCPGGSELWNDTQHTEDAVICTGELSSCTVYNVSCPNVNSYCVDVGPQVTECLCKPGYHGYKCLRQGTFPTLTFVVGLGVRTIRVQGSHYSEFVDIHFPILKDILDKVLTNISQTSPTNTCILHDCHDDNNNTIINELCPVDKVTCVLPDSQTELKSVLVQEDQPQKDDFQRLESNLVDTLAKIEHSHNENFSKVLTAVKQCNDDVLVLGKGRKDDNEMSTLQLKYKTVQTEKQTLEVKLKHEQSNIMLIKAQHEDQMKYHNQILEETRAELKKVLTTSNSEIDFLSVSLQTKNEEIVKLNDTLKQHTQHLEKLQEENISLRSEMISRFEDFHLVNADSKYTEKSKLDDNKPTVLLIGTSNTKRINAEKLSPSFTTIKFTAFNLEETKQAILEISDIIPNQVVFHSLTNDLKIKSPQHCVEEIQDIVKLALQKMAK</sequence>
<feature type="chain" id="PRO_5026806650" description="EGF-like domain-containing protein" evidence="3">
    <location>
        <begin position="17"/>
        <end position="548"/>
    </location>
</feature>
<dbReference type="InterPro" id="IPR000742">
    <property type="entry name" value="EGF"/>
</dbReference>
<comment type="caution">
    <text evidence="1">Lacks conserved residue(s) required for the propagation of feature annotation.</text>
</comment>
<dbReference type="PROSITE" id="PS50026">
    <property type="entry name" value="EGF_3"/>
    <property type="match status" value="1"/>
</dbReference>
<evidence type="ECO:0000259" key="4">
    <source>
        <dbReference type="PROSITE" id="PS50026"/>
    </source>
</evidence>
<dbReference type="EMBL" id="CACVKT020002745">
    <property type="protein sequence ID" value="CAC5379590.1"/>
    <property type="molecule type" value="Genomic_DNA"/>
</dbReference>
<name>A0A6J8B8D7_MYTCO</name>
<gene>
    <name evidence="5" type="ORF">MCOR_15639</name>
</gene>